<comment type="similarity">
    <text evidence="3 7">Belongs to the IspD/TarI cytidylyltransferase family. IspD subfamily.</text>
</comment>
<dbReference type="SUPFAM" id="SSF53448">
    <property type="entry name" value="Nucleotide-diphospho-sugar transferases"/>
    <property type="match status" value="1"/>
</dbReference>
<organism evidence="8 9">
    <name type="scientific">Thomasclavelia spiroformis DSM 1552</name>
    <dbReference type="NCBI Taxonomy" id="428126"/>
    <lineage>
        <taxon>Bacteria</taxon>
        <taxon>Bacillati</taxon>
        <taxon>Bacillota</taxon>
        <taxon>Erysipelotrichia</taxon>
        <taxon>Erysipelotrichales</taxon>
        <taxon>Coprobacillaceae</taxon>
        <taxon>Thomasclavelia</taxon>
    </lineage>
</organism>
<comment type="pathway">
    <text evidence="2 7">Isoprenoid biosynthesis; isopentenyl diphosphate biosynthesis via DXP pathway; isopentenyl diphosphate from 1-deoxy-D-xylulose 5-phosphate: step 2/6.</text>
</comment>
<dbReference type="RefSeq" id="WP_004610900.1">
    <property type="nucleotide sequence ID" value="NZ_DS562854.1"/>
</dbReference>
<dbReference type="FunFam" id="3.90.550.10:FF:000003">
    <property type="entry name" value="2-C-methyl-D-erythritol 4-phosphate cytidylyltransferase"/>
    <property type="match status" value="1"/>
</dbReference>
<dbReference type="Pfam" id="PF01128">
    <property type="entry name" value="IspD"/>
    <property type="match status" value="1"/>
</dbReference>
<feature type="site" description="Transition state stabilizer" evidence="7">
    <location>
        <position position="27"/>
    </location>
</feature>
<comment type="function">
    <text evidence="7">Catalyzes the formation of 4-diphosphocytidyl-2-C-methyl-D-erythritol from CTP and 2-C-methyl-D-erythritol 4-phosphate (MEP).</text>
</comment>
<dbReference type="InterPro" id="IPR034683">
    <property type="entry name" value="IspD/TarI"/>
</dbReference>
<dbReference type="CDD" id="cd02516">
    <property type="entry name" value="CDP-ME_synthetase"/>
    <property type="match status" value="1"/>
</dbReference>
<dbReference type="NCBIfam" id="TIGR00453">
    <property type="entry name" value="ispD"/>
    <property type="match status" value="1"/>
</dbReference>
<dbReference type="GO" id="GO:0050518">
    <property type="term" value="F:2-C-methyl-D-erythritol 4-phosphate cytidylyltransferase activity"/>
    <property type="evidence" value="ECO:0007669"/>
    <property type="project" value="UniProtKB-UniRule"/>
</dbReference>
<proteinExistence type="inferred from homology"/>
<evidence type="ECO:0000256" key="3">
    <source>
        <dbReference type="ARBA" id="ARBA00009789"/>
    </source>
</evidence>
<dbReference type="EMBL" id="ABIK02000015">
    <property type="protein sequence ID" value="EDS74022.1"/>
    <property type="molecule type" value="Genomic_DNA"/>
</dbReference>
<keyword evidence="9" id="KW-1185">Reference proteome</keyword>
<dbReference type="Gene3D" id="3.90.550.10">
    <property type="entry name" value="Spore Coat Polysaccharide Biosynthesis Protein SpsA, Chain A"/>
    <property type="match status" value="1"/>
</dbReference>
<dbReference type="HAMAP" id="MF_00108">
    <property type="entry name" value="IspD"/>
    <property type="match status" value="1"/>
</dbReference>
<sequence length="216" mass="24664">MGCENMNYSAIVLCAGKGSRSGLTYNKMLYRFKNKTVYEMTMDIFLNDERCKQIVVVTKEEELDDLKKLISSKKIDYVFGGKERQDSVYNGLQVVKEDYVLIHDGARPYLKKENIDDILECLNKNNACLLVVPVKDTIKVCMDGNIVKTLPREQLVQAQTPQAFKTELIKRCYQKGKDQNYIATDDASLVEYFENIEVKAVLGSYSNIKITTPDDL</sequence>
<dbReference type="AlphaFoldDB" id="B1C4J3"/>
<reference evidence="8" key="1">
    <citation type="submission" date="2008-02" db="EMBL/GenBank/DDBJ databases">
        <authorList>
            <person name="Fulton L."/>
            <person name="Clifton S."/>
            <person name="Fulton B."/>
            <person name="Xu J."/>
            <person name="Minx P."/>
            <person name="Pepin K.H."/>
            <person name="Johnson M."/>
            <person name="Thiruvilangam P."/>
            <person name="Bhonagiri V."/>
            <person name="Nash W.E."/>
            <person name="Mardis E.R."/>
            <person name="Wilson R.K."/>
        </authorList>
    </citation>
    <scope>NUCLEOTIDE SEQUENCE [LARGE SCALE GENOMIC DNA]</scope>
    <source>
        <strain evidence="8">DSM 1552</strain>
    </source>
</reference>
<keyword evidence="6 7" id="KW-0414">Isoprene biosynthesis</keyword>
<evidence type="ECO:0000256" key="5">
    <source>
        <dbReference type="ARBA" id="ARBA00022695"/>
    </source>
</evidence>
<dbReference type="InterPro" id="IPR001228">
    <property type="entry name" value="IspD"/>
</dbReference>
<feature type="site" description="Transition state stabilizer" evidence="7">
    <location>
        <position position="20"/>
    </location>
</feature>
<dbReference type="PROSITE" id="PS01295">
    <property type="entry name" value="ISPD"/>
    <property type="match status" value="1"/>
</dbReference>
<comment type="catalytic activity">
    <reaction evidence="1 7">
        <text>2-C-methyl-D-erythritol 4-phosphate + CTP + H(+) = 4-CDP-2-C-methyl-D-erythritol + diphosphate</text>
        <dbReference type="Rhea" id="RHEA:13429"/>
        <dbReference type="ChEBI" id="CHEBI:15378"/>
        <dbReference type="ChEBI" id="CHEBI:33019"/>
        <dbReference type="ChEBI" id="CHEBI:37563"/>
        <dbReference type="ChEBI" id="CHEBI:57823"/>
        <dbReference type="ChEBI" id="CHEBI:58262"/>
        <dbReference type="EC" id="2.7.7.60"/>
    </reaction>
</comment>
<evidence type="ECO:0000256" key="4">
    <source>
        <dbReference type="ARBA" id="ARBA00022679"/>
    </source>
</evidence>
<dbReference type="InterPro" id="IPR018294">
    <property type="entry name" value="ISPD_synthase_CS"/>
</dbReference>
<dbReference type="HOGENOM" id="CLU_061281_2_2_9"/>
<evidence type="ECO:0000313" key="9">
    <source>
        <dbReference type="Proteomes" id="UP000004910"/>
    </source>
</evidence>
<dbReference type="EC" id="2.7.7.60" evidence="7"/>
<evidence type="ECO:0000256" key="1">
    <source>
        <dbReference type="ARBA" id="ARBA00001282"/>
    </source>
</evidence>
<dbReference type="Proteomes" id="UP000004910">
    <property type="component" value="Unassembled WGS sequence"/>
</dbReference>
<dbReference type="GO" id="GO:0019288">
    <property type="term" value="P:isopentenyl diphosphate biosynthetic process, methylerythritol 4-phosphate pathway"/>
    <property type="evidence" value="ECO:0007669"/>
    <property type="project" value="UniProtKB-UniRule"/>
</dbReference>
<evidence type="ECO:0000256" key="7">
    <source>
        <dbReference type="HAMAP-Rule" id="MF_00108"/>
    </source>
</evidence>
<feature type="site" description="Positions MEP for the nucleophilic attack" evidence="7">
    <location>
        <position position="152"/>
    </location>
</feature>
<evidence type="ECO:0000313" key="8">
    <source>
        <dbReference type="EMBL" id="EDS74022.1"/>
    </source>
</evidence>
<gene>
    <name evidence="7 8" type="primary">ispD</name>
    <name evidence="8" type="ORF">CLOSPI_02448</name>
</gene>
<accession>B1C4J3</accession>
<dbReference type="InterPro" id="IPR029044">
    <property type="entry name" value="Nucleotide-diphossugar_trans"/>
</dbReference>
<evidence type="ECO:0000256" key="6">
    <source>
        <dbReference type="ARBA" id="ARBA00023229"/>
    </source>
</evidence>
<reference evidence="8" key="2">
    <citation type="submission" date="2014-06" db="EMBL/GenBank/DDBJ databases">
        <title>Draft genome sequence of Clostridium spiroforme (DSM 1552).</title>
        <authorList>
            <person name="Sudarsanam P."/>
            <person name="Ley R."/>
            <person name="Guruge J."/>
            <person name="Turnbaugh P.J."/>
            <person name="Mahowald M."/>
            <person name="Liep D."/>
            <person name="Gordon J."/>
        </authorList>
    </citation>
    <scope>NUCLEOTIDE SEQUENCE</scope>
    <source>
        <strain evidence="8">DSM 1552</strain>
    </source>
</reference>
<evidence type="ECO:0000256" key="2">
    <source>
        <dbReference type="ARBA" id="ARBA00004787"/>
    </source>
</evidence>
<dbReference type="eggNOG" id="COG1211">
    <property type="taxonomic scope" value="Bacteria"/>
</dbReference>
<protein>
    <recommendedName>
        <fullName evidence="7">2-C-methyl-D-erythritol 4-phosphate cytidylyltransferase</fullName>
        <ecNumber evidence="7">2.7.7.60</ecNumber>
    </recommendedName>
    <alternativeName>
        <fullName evidence="7">4-diphosphocytidyl-2C-methyl-D-erythritol synthase</fullName>
    </alternativeName>
    <alternativeName>
        <fullName evidence="7">MEP cytidylyltransferase</fullName>
        <shortName evidence="7">MCT</shortName>
    </alternativeName>
</protein>
<feature type="site" description="Positions MEP for the nucleophilic attack" evidence="7">
    <location>
        <position position="209"/>
    </location>
</feature>
<comment type="caution">
    <text evidence="8">The sequence shown here is derived from an EMBL/GenBank/DDBJ whole genome shotgun (WGS) entry which is preliminary data.</text>
</comment>
<keyword evidence="5 7" id="KW-0548">Nucleotidyltransferase</keyword>
<dbReference type="InterPro" id="IPR050088">
    <property type="entry name" value="IspD/TarI_cytidylyltransf_bact"/>
</dbReference>
<dbReference type="PANTHER" id="PTHR32125:SF4">
    <property type="entry name" value="2-C-METHYL-D-ERYTHRITOL 4-PHOSPHATE CYTIDYLYLTRANSFERASE, CHLOROPLASTIC"/>
    <property type="match status" value="1"/>
</dbReference>
<keyword evidence="4 7" id="KW-0808">Transferase</keyword>
<name>B1C4J3_9FIRM</name>
<dbReference type="STRING" id="428126.CLOSPI_02448"/>
<dbReference type="UniPathway" id="UPA00056">
    <property type="reaction ID" value="UER00093"/>
</dbReference>
<dbReference type="PANTHER" id="PTHR32125">
    <property type="entry name" value="2-C-METHYL-D-ERYTHRITOL 4-PHOSPHATE CYTIDYLYLTRANSFERASE, CHLOROPLASTIC"/>
    <property type="match status" value="1"/>
</dbReference>